<evidence type="ECO:0000313" key="3">
    <source>
        <dbReference type="Proteomes" id="UP001271780"/>
    </source>
</evidence>
<evidence type="ECO:0000256" key="1">
    <source>
        <dbReference type="SAM" id="MobiDB-lite"/>
    </source>
</evidence>
<comment type="caution">
    <text evidence="2">The sequence shown here is derived from an EMBL/GenBank/DDBJ whole genome shotgun (WGS) entry which is preliminary data.</text>
</comment>
<feature type="region of interest" description="Disordered" evidence="1">
    <location>
        <begin position="29"/>
        <end position="62"/>
    </location>
</feature>
<name>A0ABU4X926_9HYPH</name>
<keyword evidence="3" id="KW-1185">Reference proteome</keyword>
<reference evidence="2 3" key="1">
    <citation type="submission" date="2023-08" db="EMBL/GenBank/DDBJ databases">
        <title>Implementing the SeqCode for naming new Mesorhizobium species isolated from Vachellia karroo root nodules.</title>
        <authorList>
            <person name="Van Lill M."/>
        </authorList>
    </citation>
    <scope>NUCLEOTIDE SEQUENCE [LARGE SCALE GENOMIC DNA]</scope>
    <source>
        <strain evidence="2 3">VK23A</strain>
    </source>
</reference>
<dbReference type="EMBL" id="JAVIIZ010000001">
    <property type="protein sequence ID" value="MDX8471079.1"/>
    <property type="molecule type" value="Genomic_DNA"/>
</dbReference>
<sequence length="62" mass="6596">MNGSANQPELSRDQLVRIAQTLKRIRDGLASSSGASEPAHIFIPGLQDAQVKQAPKPTQGSK</sequence>
<dbReference type="Proteomes" id="UP001271780">
    <property type="component" value="Unassembled WGS sequence"/>
</dbReference>
<dbReference type="RefSeq" id="WP_320315246.1">
    <property type="nucleotide sequence ID" value="NZ_JAVIIX010000001.1"/>
</dbReference>
<protein>
    <submittedName>
        <fullName evidence="2">Uncharacterized protein</fullName>
    </submittedName>
</protein>
<accession>A0ABU4X926</accession>
<organism evidence="2 3">
    <name type="scientific">Mesorhizobium dulcispinae</name>
    <dbReference type="NCBI Taxonomy" id="3072316"/>
    <lineage>
        <taxon>Bacteria</taxon>
        <taxon>Pseudomonadati</taxon>
        <taxon>Pseudomonadota</taxon>
        <taxon>Alphaproteobacteria</taxon>
        <taxon>Hyphomicrobiales</taxon>
        <taxon>Phyllobacteriaceae</taxon>
        <taxon>Mesorhizobium</taxon>
    </lineage>
</organism>
<gene>
    <name evidence="2" type="ORF">RFM27_03230</name>
</gene>
<evidence type="ECO:0000313" key="2">
    <source>
        <dbReference type="EMBL" id="MDX8471079.1"/>
    </source>
</evidence>
<proteinExistence type="predicted"/>